<evidence type="ECO:0000256" key="8">
    <source>
        <dbReference type="SAM" id="MobiDB-lite"/>
    </source>
</evidence>
<comment type="similarity">
    <text evidence="4">Belongs to the CDIP1/LITAF family.</text>
</comment>
<protein>
    <submittedName>
        <fullName evidence="11">Lipopolysaccharide-induced tumor necrosis factor-alpha factor homolog</fullName>
    </submittedName>
</protein>
<dbReference type="EMBL" id="LR787583">
    <property type="protein sequence ID" value="CAB3263445.1"/>
    <property type="molecule type" value="mRNA"/>
</dbReference>
<dbReference type="PANTHER" id="PTHR23292:SF46">
    <property type="entry name" value="LIPOPOLYSACCHARIDE-INDUCED TUMOR NECROSIS FACTOR-ALPHA FACTOR HOMOLOG"/>
    <property type="match status" value="1"/>
</dbReference>
<dbReference type="PANTHER" id="PTHR23292">
    <property type="entry name" value="LIPOPOLYSACCHARIDE-INDUCED TUMOR NECROSIS FACTOR-ALPHA FACTOR"/>
    <property type="match status" value="1"/>
</dbReference>
<evidence type="ECO:0000313" key="11">
    <source>
        <dbReference type="EMBL" id="CAB3263445.1"/>
    </source>
</evidence>
<dbReference type="GO" id="GO:0098560">
    <property type="term" value="C:cytoplasmic side of late endosome membrane"/>
    <property type="evidence" value="ECO:0007669"/>
    <property type="project" value="TreeGrafter"/>
</dbReference>
<reference evidence="11" key="1">
    <citation type="submission" date="2020-04" db="EMBL/GenBank/DDBJ databases">
        <authorList>
            <person name="Neveu A P."/>
        </authorList>
    </citation>
    <scope>NUCLEOTIDE SEQUENCE</scope>
    <source>
        <tissue evidence="11">Whole embryo</tissue>
    </source>
</reference>
<feature type="domain" description="LITAF" evidence="10">
    <location>
        <begin position="48"/>
        <end position="131"/>
    </location>
</feature>
<dbReference type="PROSITE" id="PS51837">
    <property type="entry name" value="LITAF"/>
    <property type="match status" value="1"/>
</dbReference>
<dbReference type="GO" id="GO:0008270">
    <property type="term" value="F:zinc ion binding"/>
    <property type="evidence" value="ECO:0007669"/>
    <property type="project" value="TreeGrafter"/>
</dbReference>
<name>A0A6F9DKL2_9ASCI</name>
<keyword evidence="5" id="KW-0479">Metal-binding</keyword>
<sequence length="131" mass="14098">MSATVTQTHTTTQYAQVPQHPPHPPPAYTVTTNVANPQPVVVQPGVAHNTVVVQSVPTFFGKQPANVICTNCHQNIVTRTTSSLKGEAWVLAAVLCFLGGILCVWIPFVMDSMYVTTHHCPSCNAFQGASR</sequence>
<gene>
    <name evidence="11" type="primary">Litaf-002</name>
</gene>
<evidence type="ECO:0000256" key="3">
    <source>
        <dbReference type="ARBA" id="ARBA00004630"/>
    </source>
</evidence>
<keyword evidence="6" id="KW-0862">Zinc</keyword>
<dbReference type="InterPro" id="IPR037519">
    <property type="entry name" value="LITAF_fam"/>
</dbReference>
<keyword evidence="7 9" id="KW-0472">Membrane</keyword>
<dbReference type="SMART" id="SM00714">
    <property type="entry name" value="LITAF"/>
    <property type="match status" value="1"/>
</dbReference>
<dbReference type="GO" id="GO:0098574">
    <property type="term" value="C:cytoplasmic side of lysosomal membrane"/>
    <property type="evidence" value="ECO:0007669"/>
    <property type="project" value="TreeGrafter"/>
</dbReference>
<evidence type="ECO:0000256" key="7">
    <source>
        <dbReference type="ARBA" id="ARBA00023136"/>
    </source>
</evidence>
<evidence type="ECO:0000256" key="6">
    <source>
        <dbReference type="ARBA" id="ARBA00022833"/>
    </source>
</evidence>
<organism evidence="11">
    <name type="scientific">Phallusia mammillata</name>
    <dbReference type="NCBI Taxonomy" id="59560"/>
    <lineage>
        <taxon>Eukaryota</taxon>
        <taxon>Metazoa</taxon>
        <taxon>Chordata</taxon>
        <taxon>Tunicata</taxon>
        <taxon>Ascidiacea</taxon>
        <taxon>Phlebobranchia</taxon>
        <taxon>Ascidiidae</taxon>
        <taxon>Phallusia</taxon>
    </lineage>
</organism>
<evidence type="ECO:0000256" key="1">
    <source>
        <dbReference type="ARBA" id="ARBA00004414"/>
    </source>
</evidence>
<feature type="transmembrane region" description="Helical" evidence="9">
    <location>
        <begin position="88"/>
        <end position="108"/>
    </location>
</feature>
<feature type="compositionally biased region" description="Low complexity" evidence="8">
    <location>
        <begin position="1"/>
        <end position="18"/>
    </location>
</feature>
<keyword evidence="9" id="KW-1133">Transmembrane helix</keyword>
<dbReference type="AlphaFoldDB" id="A0A6F9DKL2"/>
<proteinExistence type="evidence at transcript level"/>
<evidence type="ECO:0000256" key="4">
    <source>
        <dbReference type="ARBA" id="ARBA00005975"/>
    </source>
</evidence>
<comment type="subcellular location">
    <subcellularLocation>
        <location evidence="2">Endosome membrane</location>
        <topology evidence="2">Peripheral membrane protein</topology>
    </subcellularLocation>
    <subcellularLocation>
        <location evidence="1">Late endosome membrane</location>
    </subcellularLocation>
    <subcellularLocation>
        <location evidence="3">Lysosome membrane</location>
        <topology evidence="3">Peripheral membrane protein</topology>
        <orientation evidence="3">Cytoplasmic side</orientation>
    </subcellularLocation>
</comment>
<evidence type="ECO:0000256" key="2">
    <source>
        <dbReference type="ARBA" id="ARBA00004481"/>
    </source>
</evidence>
<evidence type="ECO:0000256" key="9">
    <source>
        <dbReference type="SAM" id="Phobius"/>
    </source>
</evidence>
<dbReference type="InterPro" id="IPR006629">
    <property type="entry name" value="LITAF"/>
</dbReference>
<feature type="region of interest" description="Disordered" evidence="8">
    <location>
        <begin position="1"/>
        <end position="22"/>
    </location>
</feature>
<accession>A0A6F9DKL2</accession>
<dbReference type="Pfam" id="PF10601">
    <property type="entry name" value="zf-LITAF-like"/>
    <property type="match status" value="1"/>
</dbReference>
<evidence type="ECO:0000256" key="5">
    <source>
        <dbReference type="ARBA" id="ARBA00022723"/>
    </source>
</evidence>
<keyword evidence="9" id="KW-0812">Transmembrane</keyword>
<evidence type="ECO:0000259" key="10">
    <source>
        <dbReference type="PROSITE" id="PS51837"/>
    </source>
</evidence>
<dbReference type="GO" id="GO:0005634">
    <property type="term" value="C:nucleus"/>
    <property type="evidence" value="ECO:0007669"/>
    <property type="project" value="TreeGrafter"/>
</dbReference>